<dbReference type="Gene3D" id="3.30.499.10">
    <property type="entry name" value="Aconitase, domain 3"/>
    <property type="match status" value="1"/>
</dbReference>
<comment type="caution">
    <text evidence="2">The sequence shown here is derived from an EMBL/GenBank/DDBJ whole genome shotgun (WGS) entry which is preliminary data.</text>
</comment>
<keyword evidence="1" id="KW-0408">Iron</keyword>
<dbReference type="InterPro" id="IPR036008">
    <property type="entry name" value="Aconitase_4Fe-4S_dom"/>
</dbReference>
<organism evidence="2 3">
    <name type="scientific">Mycena albidolilacea</name>
    <dbReference type="NCBI Taxonomy" id="1033008"/>
    <lineage>
        <taxon>Eukaryota</taxon>
        <taxon>Fungi</taxon>
        <taxon>Dikarya</taxon>
        <taxon>Basidiomycota</taxon>
        <taxon>Agaricomycotina</taxon>
        <taxon>Agaricomycetes</taxon>
        <taxon>Agaricomycetidae</taxon>
        <taxon>Agaricales</taxon>
        <taxon>Marasmiineae</taxon>
        <taxon>Mycenaceae</taxon>
        <taxon>Mycena</taxon>
    </lineage>
</organism>
<dbReference type="Proteomes" id="UP001218218">
    <property type="component" value="Unassembled WGS sequence"/>
</dbReference>
<protein>
    <submittedName>
        <fullName evidence="2">Uncharacterized protein</fullName>
    </submittedName>
</protein>
<dbReference type="InterPro" id="IPR015931">
    <property type="entry name" value="Acnase/IPM_dHydase_lsu_aba_1/3"/>
</dbReference>
<evidence type="ECO:0000256" key="1">
    <source>
        <dbReference type="ARBA" id="ARBA00023004"/>
    </source>
</evidence>
<dbReference type="EMBL" id="JARIHO010000026">
    <property type="protein sequence ID" value="KAJ7340633.1"/>
    <property type="molecule type" value="Genomic_DNA"/>
</dbReference>
<gene>
    <name evidence="2" type="ORF">DFH08DRAFT_1012716</name>
</gene>
<sequence>MRAPQCMAAGMATTAPRIGDTKVPMSLLEKGAFINYHRIENNLVIVCERLRRPLTVSEKILYGHLDGPHGQDIKNGRVACQDATAQSVRHVVLFYDFLGPHS</sequence>
<dbReference type="AlphaFoldDB" id="A0AAD6ZUR3"/>
<keyword evidence="3" id="KW-1185">Reference proteome</keyword>
<name>A0AAD6ZUR3_9AGAR</name>
<dbReference type="SUPFAM" id="SSF53732">
    <property type="entry name" value="Aconitase iron-sulfur domain"/>
    <property type="match status" value="1"/>
</dbReference>
<evidence type="ECO:0000313" key="2">
    <source>
        <dbReference type="EMBL" id="KAJ7340633.1"/>
    </source>
</evidence>
<reference evidence="2" key="1">
    <citation type="submission" date="2023-03" db="EMBL/GenBank/DDBJ databases">
        <title>Massive genome expansion in bonnet fungi (Mycena s.s.) driven by repeated elements and novel gene families across ecological guilds.</title>
        <authorList>
            <consortium name="Lawrence Berkeley National Laboratory"/>
            <person name="Harder C.B."/>
            <person name="Miyauchi S."/>
            <person name="Viragh M."/>
            <person name="Kuo A."/>
            <person name="Thoen E."/>
            <person name="Andreopoulos B."/>
            <person name="Lu D."/>
            <person name="Skrede I."/>
            <person name="Drula E."/>
            <person name="Henrissat B."/>
            <person name="Morin E."/>
            <person name="Kohler A."/>
            <person name="Barry K."/>
            <person name="LaButti K."/>
            <person name="Morin E."/>
            <person name="Salamov A."/>
            <person name="Lipzen A."/>
            <person name="Mereny Z."/>
            <person name="Hegedus B."/>
            <person name="Baldrian P."/>
            <person name="Stursova M."/>
            <person name="Weitz H."/>
            <person name="Taylor A."/>
            <person name="Grigoriev I.V."/>
            <person name="Nagy L.G."/>
            <person name="Martin F."/>
            <person name="Kauserud H."/>
        </authorList>
    </citation>
    <scope>NUCLEOTIDE SEQUENCE</scope>
    <source>
        <strain evidence="2">CBHHK002</strain>
    </source>
</reference>
<proteinExistence type="predicted"/>
<evidence type="ECO:0000313" key="3">
    <source>
        <dbReference type="Proteomes" id="UP001218218"/>
    </source>
</evidence>
<accession>A0AAD6ZUR3</accession>